<dbReference type="GO" id="GO:0004077">
    <property type="term" value="F:biotin--[biotin carboxyl-carrier protein] ligase activity"/>
    <property type="evidence" value="ECO:0007669"/>
    <property type="project" value="UniProtKB-UniRule"/>
</dbReference>
<dbReference type="Gene3D" id="1.10.10.10">
    <property type="entry name" value="Winged helix-like DNA-binding domain superfamily/Winged helix DNA-binding domain"/>
    <property type="match status" value="1"/>
</dbReference>
<comment type="similarity">
    <text evidence="5">Belongs to the biotin--protein ligase family.</text>
</comment>
<dbReference type="RefSeq" id="WP_047809035.1">
    <property type="nucleotide sequence ID" value="NZ_LDZY01000003.1"/>
</dbReference>
<evidence type="ECO:0000256" key="2">
    <source>
        <dbReference type="ARBA" id="ARBA00022741"/>
    </source>
</evidence>
<evidence type="ECO:0000256" key="5">
    <source>
        <dbReference type="HAMAP-Rule" id="MF_00978"/>
    </source>
</evidence>
<evidence type="ECO:0000256" key="1">
    <source>
        <dbReference type="ARBA" id="ARBA00022598"/>
    </source>
</evidence>
<keyword evidence="1 5" id="KW-0436">Ligase</keyword>
<dbReference type="PATRIC" id="fig|476652.3.peg.1181"/>
<dbReference type="GO" id="GO:0009249">
    <property type="term" value="P:protein lipoylation"/>
    <property type="evidence" value="ECO:0007669"/>
    <property type="project" value="UniProtKB-ARBA"/>
</dbReference>
<keyword evidence="5" id="KW-0238">DNA-binding</keyword>
<feature type="domain" description="BPL/LPL catalytic" evidence="6">
    <location>
        <begin position="68"/>
        <end position="256"/>
    </location>
</feature>
<feature type="binding site" evidence="5">
    <location>
        <position position="115"/>
    </location>
    <ligand>
        <name>biotin</name>
        <dbReference type="ChEBI" id="CHEBI:57586"/>
    </ligand>
</feature>
<dbReference type="HAMAP" id="MF_00978">
    <property type="entry name" value="Bifunct_BirA"/>
    <property type="match status" value="1"/>
</dbReference>
<dbReference type="EC" id="6.3.4.15" evidence="5"/>
<dbReference type="InterPro" id="IPR036388">
    <property type="entry name" value="WH-like_DNA-bd_sf"/>
</dbReference>
<dbReference type="InterPro" id="IPR030855">
    <property type="entry name" value="Bifunct_BirA"/>
</dbReference>
<dbReference type="InterPro" id="IPR036390">
    <property type="entry name" value="WH_DNA-bd_sf"/>
</dbReference>
<comment type="function">
    <text evidence="5">Acts both as a biotin--[acetyl-CoA-carboxylase] ligase and a repressor.</text>
</comment>
<name>A0A0J1FV87_9FIRM</name>
<sequence>MASHDILQLLVSLPGEFVSGERISQQLNVTRASVWKQIKQLKEEGFDIEAHTKKGYCLRKTPNSLNAWVIEQMVETKSFGHVLSIEDKLKSTNAKARELAREGGIHGQVVIAKSQYAGRGRMQREWQSPLGGLWMSVIIRPNLTLANASKLTLAASVAIVDAIEELYQLRVGIKWPNDLLYNGQKIAGILGEVVGEWNRVQTLILGIGINANFSSEKLGSILTAATLKEILGYEVDLNRLAATILEYLEKQVTALEENLFEDLRSNWMARAVGLGEEVRVLRGEEVFRGVFKGISQDGELLLSTEQGEERFSAGEVRLRSKQGSYF</sequence>
<dbReference type="GO" id="GO:0005737">
    <property type="term" value="C:cytoplasm"/>
    <property type="evidence" value="ECO:0007669"/>
    <property type="project" value="TreeGrafter"/>
</dbReference>
<keyword evidence="3 5" id="KW-0067">ATP-binding</keyword>
<dbReference type="InterPro" id="IPR045864">
    <property type="entry name" value="aa-tRNA-synth_II/BPL/LPL"/>
</dbReference>
<evidence type="ECO:0000313" key="7">
    <source>
        <dbReference type="EMBL" id="KLU67212.1"/>
    </source>
</evidence>
<gene>
    <name evidence="5 7" type="primary">birA</name>
    <name evidence="7" type="ORF">DEAC_c11560</name>
</gene>
<protein>
    <recommendedName>
        <fullName evidence="5">Bifunctional ligase/repressor BirA</fullName>
    </recommendedName>
    <alternativeName>
        <fullName evidence="5">Biotin--[acetyl-CoA-carboxylase] ligase</fullName>
        <ecNumber evidence="5">6.3.4.15</ecNumber>
    </alternativeName>
    <alternativeName>
        <fullName evidence="5">Biotin--protein ligase</fullName>
    </alternativeName>
    <alternativeName>
        <fullName evidence="5">Biotin-[acetyl-CoA carboxylase] synthetase</fullName>
    </alternativeName>
</protein>
<dbReference type="PANTHER" id="PTHR12835:SF5">
    <property type="entry name" value="BIOTIN--PROTEIN LIGASE"/>
    <property type="match status" value="1"/>
</dbReference>
<dbReference type="Gene3D" id="3.30.930.10">
    <property type="entry name" value="Bira Bifunctional Protein, Domain 2"/>
    <property type="match status" value="1"/>
</dbReference>
<evidence type="ECO:0000256" key="4">
    <source>
        <dbReference type="ARBA" id="ARBA00023267"/>
    </source>
</evidence>
<feature type="DNA-binding region" description="H-T-H motif" evidence="5">
    <location>
        <begin position="20"/>
        <end position="39"/>
    </location>
</feature>
<comment type="catalytic activity">
    <reaction evidence="5">
        <text>biotin + L-lysyl-[protein] + ATP = N(6)-biotinyl-L-lysyl-[protein] + AMP + diphosphate + H(+)</text>
        <dbReference type="Rhea" id="RHEA:11756"/>
        <dbReference type="Rhea" id="RHEA-COMP:9752"/>
        <dbReference type="Rhea" id="RHEA-COMP:10505"/>
        <dbReference type="ChEBI" id="CHEBI:15378"/>
        <dbReference type="ChEBI" id="CHEBI:29969"/>
        <dbReference type="ChEBI" id="CHEBI:30616"/>
        <dbReference type="ChEBI" id="CHEBI:33019"/>
        <dbReference type="ChEBI" id="CHEBI:57586"/>
        <dbReference type="ChEBI" id="CHEBI:83144"/>
        <dbReference type="ChEBI" id="CHEBI:456215"/>
        <dbReference type="EC" id="6.3.4.15"/>
    </reaction>
</comment>
<feature type="binding site" evidence="5">
    <location>
        <begin position="91"/>
        <end position="93"/>
    </location>
    <ligand>
        <name>biotin</name>
        <dbReference type="ChEBI" id="CHEBI:57586"/>
    </ligand>
</feature>
<keyword evidence="5" id="KW-0804">Transcription</keyword>
<dbReference type="InterPro" id="IPR004408">
    <property type="entry name" value="Biotin_CoA_COase_ligase"/>
</dbReference>
<dbReference type="Gene3D" id="2.30.30.100">
    <property type="match status" value="1"/>
</dbReference>
<dbReference type="Pfam" id="PF03099">
    <property type="entry name" value="BPL_LplA_LipB"/>
    <property type="match status" value="1"/>
</dbReference>
<evidence type="ECO:0000313" key="8">
    <source>
        <dbReference type="Proteomes" id="UP000036356"/>
    </source>
</evidence>
<dbReference type="NCBIfam" id="TIGR00121">
    <property type="entry name" value="birA_ligase"/>
    <property type="match status" value="1"/>
</dbReference>
<evidence type="ECO:0000256" key="3">
    <source>
        <dbReference type="ARBA" id="ARBA00022840"/>
    </source>
</evidence>
<dbReference type="InterPro" id="IPR003142">
    <property type="entry name" value="BPL_C"/>
</dbReference>
<dbReference type="Pfam" id="PF08279">
    <property type="entry name" value="HTH_11"/>
    <property type="match status" value="1"/>
</dbReference>
<feature type="binding site" evidence="5">
    <location>
        <position position="185"/>
    </location>
    <ligand>
        <name>biotin</name>
        <dbReference type="ChEBI" id="CHEBI:57586"/>
    </ligand>
</feature>
<keyword evidence="4 5" id="KW-0092">Biotin</keyword>
<dbReference type="SUPFAM" id="SSF46785">
    <property type="entry name" value="Winged helix' DNA-binding domain"/>
    <property type="match status" value="1"/>
</dbReference>
<dbReference type="PROSITE" id="PS51733">
    <property type="entry name" value="BPL_LPL_CATALYTIC"/>
    <property type="match status" value="1"/>
</dbReference>
<dbReference type="EMBL" id="LDZY01000003">
    <property type="protein sequence ID" value="KLU67212.1"/>
    <property type="molecule type" value="Genomic_DNA"/>
</dbReference>
<proteinExistence type="inferred from homology"/>
<dbReference type="Proteomes" id="UP000036356">
    <property type="component" value="Unassembled WGS sequence"/>
</dbReference>
<dbReference type="GO" id="GO:0006355">
    <property type="term" value="P:regulation of DNA-templated transcription"/>
    <property type="evidence" value="ECO:0007669"/>
    <property type="project" value="UniProtKB-UniRule"/>
</dbReference>
<dbReference type="Pfam" id="PF02237">
    <property type="entry name" value="BPL_C"/>
    <property type="match status" value="1"/>
</dbReference>
<feature type="binding site" evidence="5">
    <location>
        <begin position="119"/>
        <end position="121"/>
    </location>
    <ligand>
        <name>biotin</name>
        <dbReference type="ChEBI" id="CHEBI:57586"/>
    </ligand>
</feature>
<keyword evidence="8" id="KW-1185">Reference proteome</keyword>
<dbReference type="SUPFAM" id="SSF50037">
    <property type="entry name" value="C-terminal domain of transcriptional repressors"/>
    <property type="match status" value="1"/>
</dbReference>
<comment type="caution">
    <text evidence="7">The sequence shown here is derived from an EMBL/GenBank/DDBJ whole genome shotgun (WGS) entry which is preliminary data.</text>
</comment>
<dbReference type="STRING" id="476652.DEAC_c11560"/>
<dbReference type="AlphaFoldDB" id="A0A0J1FV87"/>
<accession>A0A0J1FV87</accession>
<dbReference type="InterPro" id="IPR008988">
    <property type="entry name" value="Transcriptional_repressor_C"/>
</dbReference>
<keyword evidence="5" id="KW-0678">Repressor</keyword>
<reference evidence="7 8" key="1">
    <citation type="submission" date="2015-06" db="EMBL/GenBank/DDBJ databases">
        <title>Draft genome of the moderately acidophilic sulfate reducer Candidatus Desulfosporosinus acididurans strain M1.</title>
        <authorList>
            <person name="Poehlein A."/>
            <person name="Petzsch P."/>
            <person name="Johnson B.D."/>
            <person name="Schloemann M."/>
            <person name="Daniel R."/>
            <person name="Muehling M."/>
        </authorList>
    </citation>
    <scope>NUCLEOTIDE SEQUENCE [LARGE SCALE GENOMIC DNA]</scope>
    <source>
        <strain evidence="7 8">M1</strain>
    </source>
</reference>
<dbReference type="GO" id="GO:0016740">
    <property type="term" value="F:transferase activity"/>
    <property type="evidence" value="ECO:0007669"/>
    <property type="project" value="UniProtKB-ARBA"/>
</dbReference>
<dbReference type="SUPFAM" id="SSF55681">
    <property type="entry name" value="Class II aaRS and biotin synthetases"/>
    <property type="match status" value="1"/>
</dbReference>
<dbReference type="GO" id="GO:0005524">
    <property type="term" value="F:ATP binding"/>
    <property type="evidence" value="ECO:0007669"/>
    <property type="project" value="UniProtKB-UniRule"/>
</dbReference>
<dbReference type="InterPro" id="IPR004143">
    <property type="entry name" value="BPL_LPL_catalytic"/>
</dbReference>
<keyword evidence="2 5" id="KW-0547">Nucleotide-binding</keyword>
<organism evidence="7 8">
    <name type="scientific">Desulfosporosinus acididurans</name>
    <dbReference type="NCBI Taxonomy" id="476652"/>
    <lineage>
        <taxon>Bacteria</taxon>
        <taxon>Bacillati</taxon>
        <taxon>Bacillota</taxon>
        <taxon>Clostridia</taxon>
        <taxon>Eubacteriales</taxon>
        <taxon>Desulfitobacteriaceae</taxon>
        <taxon>Desulfosporosinus</taxon>
    </lineage>
</organism>
<dbReference type="GO" id="GO:0003677">
    <property type="term" value="F:DNA binding"/>
    <property type="evidence" value="ECO:0007669"/>
    <property type="project" value="UniProtKB-UniRule"/>
</dbReference>
<dbReference type="InterPro" id="IPR013196">
    <property type="entry name" value="HTH_11"/>
</dbReference>
<dbReference type="CDD" id="cd16442">
    <property type="entry name" value="BPL"/>
    <property type="match status" value="1"/>
</dbReference>
<keyword evidence="5" id="KW-0805">Transcription regulation</keyword>
<evidence type="ECO:0000259" key="6">
    <source>
        <dbReference type="PROSITE" id="PS51733"/>
    </source>
</evidence>
<dbReference type="PANTHER" id="PTHR12835">
    <property type="entry name" value="BIOTIN PROTEIN LIGASE"/>
    <property type="match status" value="1"/>
</dbReference>